<evidence type="ECO:0000259" key="6">
    <source>
        <dbReference type="Pfam" id="PF05920"/>
    </source>
</evidence>
<dbReference type="CDD" id="cd00086">
    <property type="entry name" value="homeodomain"/>
    <property type="match status" value="1"/>
</dbReference>
<feature type="compositionally biased region" description="Low complexity" evidence="5">
    <location>
        <begin position="337"/>
        <end position="351"/>
    </location>
</feature>
<feature type="domain" description="Mating-type protein A-alpha/beta 1 N-terminal" evidence="7">
    <location>
        <begin position="11"/>
        <end position="89"/>
    </location>
</feature>
<dbReference type="InterPro" id="IPR024333">
    <property type="entry name" value="Mating-type_A-alpha/beta_1_N"/>
</dbReference>
<evidence type="ECO:0000259" key="7">
    <source>
        <dbReference type="Pfam" id="PF12731"/>
    </source>
</evidence>
<evidence type="ECO:0000256" key="5">
    <source>
        <dbReference type="SAM" id="MobiDB-lite"/>
    </source>
</evidence>
<dbReference type="InterPro" id="IPR009057">
    <property type="entry name" value="Homeodomain-like_sf"/>
</dbReference>
<feature type="region of interest" description="Disordered" evidence="5">
    <location>
        <begin position="237"/>
        <end position="259"/>
    </location>
</feature>
<dbReference type="EMBL" id="JAACJO010000011">
    <property type="protein sequence ID" value="KAF5352363.1"/>
    <property type="molecule type" value="Genomic_DNA"/>
</dbReference>
<comment type="caution">
    <text evidence="8">The sequence shown here is derived from an EMBL/GenBank/DDBJ whole genome shotgun (WGS) entry which is preliminary data.</text>
</comment>
<evidence type="ECO:0000313" key="8">
    <source>
        <dbReference type="EMBL" id="KAF5352363.1"/>
    </source>
</evidence>
<dbReference type="InterPro" id="IPR008422">
    <property type="entry name" value="KN_HD"/>
</dbReference>
<comment type="similarity">
    <text evidence="1">Belongs to the TALE/M-ATYP homeobox family.</text>
</comment>
<feature type="region of interest" description="Disordered" evidence="5">
    <location>
        <begin position="272"/>
        <end position="351"/>
    </location>
</feature>
<name>A0A8H5FXH0_9AGAR</name>
<evidence type="ECO:0000313" key="9">
    <source>
        <dbReference type="Proteomes" id="UP000559027"/>
    </source>
</evidence>
<feature type="region of interest" description="Disordered" evidence="5">
    <location>
        <begin position="386"/>
        <end position="410"/>
    </location>
</feature>
<evidence type="ECO:0000256" key="4">
    <source>
        <dbReference type="ARBA" id="ARBA00023242"/>
    </source>
</evidence>
<gene>
    <name evidence="8" type="ORF">D9756_005984</name>
</gene>
<keyword evidence="3" id="KW-0371">Homeobox</keyword>
<evidence type="ECO:0000256" key="3">
    <source>
        <dbReference type="ARBA" id="ARBA00023155"/>
    </source>
</evidence>
<dbReference type="SUPFAM" id="SSF46689">
    <property type="entry name" value="Homeodomain-like"/>
    <property type="match status" value="1"/>
</dbReference>
<reference evidence="8 9" key="1">
    <citation type="journal article" date="2020" name="ISME J.">
        <title>Uncovering the hidden diversity of litter-decomposition mechanisms in mushroom-forming fungi.</title>
        <authorList>
            <person name="Floudas D."/>
            <person name="Bentzer J."/>
            <person name="Ahren D."/>
            <person name="Johansson T."/>
            <person name="Persson P."/>
            <person name="Tunlid A."/>
        </authorList>
    </citation>
    <scope>NUCLEOTIDE SEQUENCE [LARGE SCALE GENOMIC DNA]</scope>
    <source>
        <strain evidence="8 9">CBS 146.42</strain>
    </source>
</reference>
<feature type="compositionally biased region" description="Polar residues" evidence="5">
    <location>
        <begin position="272"/>
        <end position="281"/>
    </location>
</feature>
<accession>A0A8H5FXH0</accession>
<keyword evidence="4" id="KW-0539">Nucleus</keyword>
<dbReference type="InterPro" id="IPR001356">
    <property type="entry name" value="HD"/>
</dbReference>
<evidence type="ECO:0000256" key="2">
    <source>
        <dbReference type="ARBA" id="ARBA00023125"/>
    </source>
</evidence>
<dbReference type="Proteomes" id="UP000559027">
    <property type="component" value="Unassembled WGS sequence"/>
</dbReference>
<dbReference type="Gene3D" id="1.10.10.60">
    <property type="entry name" value="Homeodomain-like"/>
    <property type="match status" value="1"/>
</dbReference>
<keyword evidence="2" id="KW-0238">DNA-binding</keyword>
<evidence type="ECO:0000256" key="1">
    <source>
        <dbReference type="ARBA" id="ARBA00005800"/>
    </source>
</evidence>
<dbReference type="GO" id="GO:0006355">
    <property type="term" value="P:regulation of DNA-templated transcription"/>
    <property type="evidence" value="ECO:0007669"/>
    <property type="project" value="InterPro"/>
</dbReference>
<sequence>MSRPPAGEVVIQEQIYSFEDEFFDVISAGEEALEEFSDRWAEFIRSVSPDSYSPGTMQLLHRVSSTIGMLCESLLSLEDAAQEIQREFEAEIEAVLDHSNAVDESKSFSTTVSTRRDVSLAAEWMSRNYHNPYPSAAIRDDISRRANWIRKDVDNWFTEARKRIGWNRIRKEFFANKRDSAVQAATSFFSSSSYSLQPALETALVEMEIRAKELYTEPFQSSNVRVALEKKSSRKLSETVQDLARPKPSSPLGLVTPPHSISPSLPVVFSKTCSTSRAPTSSKRRRPDDIGQGDSSPRRLKRPRHAESSFVASNFQLPSPAASQTDAADYDPHHLAPESSVESEQPSPPLLLSIPKRRQASHSNIQDHLRFSFHEPKINRLQTVSAPVPSSSTNQENITSSCSSERLTGSYSDATPARAVNDVIQPQAPHLPSPPISFLDVHDILAGAEIPEFSFDFPDPVTCDNPVTRQTVDLALFDGTSLEPYTRNASANEDIAAPELSGGTPYASSAENMEFSSLKSLFENYTSCDQLLNLLPLQFEQEAPSIPPEPLLNLSEIETTLNPSLGLDPSSTFCLPGTRFDNILFTDCLESSSSDPTLMTSEMAKQLAQLEVLRKQQSHLQERIQSLWVFTLPRLEMNSSPLGNVKFLAA</sequence>
<keyword evidence="9" id="KW-1185">Reference proteome</keyword>
<dbReference type="AlphaFoldDB" id="A0A8H5FXH0"/>
<dbReference type="Pfam" id="PF12731">
    <property type="entry name" value="Mating_N"/>
    <property type="match status" value="1"/>
</dbReference>
<feature type="compositionally biased region" description="Polar residues" evidence="5">
    <location>
        <begin position="310"/>
        <end position="326"/>
    </location>
</feature>
<dbReference type="GO" id="GO:0003677">
    <property type="term" value="F:DNA binding"/>
    <property type="evidence" value="ECO:0007669"/>
    <property type="project" value="UniProtKB-KW"/>
</dbReference>
<protein>
    <submittedName>
        <fullName evidence="8">Uncharacterized protein</fullName>
    </submittedName>
</protein>
<dbReference type="OrthoDB" id="250329at2759"/>
<proteinExistence type="inferred from homology"/>
<feature type="domain" description="KN homeodomain" evidence="6">
    <location>
        <begin position="124"/>
        <end position="163"/>
    </location>
</feature>
<organism evidence="8 9">
    <name type="scientific">Leucocoprinus leucothites</name>
    <dbReference type="NCBI Taxonomy" id="201217"/>
    <lineage>
        <taxon>Eukaryota</taxon>
        <taxon>Fungi</taxon>
        <taxon>Dikarya</taxon>
        <taxon>Basidiomycota</taxon>
        <taxon>Agaricomycotina</taxon>
        <taxon>Agaricomycetes</taxon>
        <taxon>Agaricomycetidae</taxon>
        <taxon>Agaricales</taxon>
        <taxon>Agaricineae</taxon>
        <taxon>Agaricaceae</taxon>
        <taxon>Leucocoprinus</taxon>
    </lineage>
</organism>
<dbReference type="Pfam" id="PF05920">
    <property type="entry name" value="Homeobox_KN"/>
    <property type="match status" value="1"/>
</dbReference>